<feature type="transmembrane region" description="Helical" evidence="8">
    <location>
        <begin position="126"/>
        <end position="144"/>
    </location>
</feature>
<keyword evidence="6 8" id="KW-0472">Membrane</keyword>
<evidence type="ECO:0000256" key="3">
    <source>
        <dbReference type="ARBA" id="ARBA00022448"/>
    </source>
</evidence>
<evidence type="ECO:0000256" key="5">
    <source>
        <dbReference type="ARBA" id="ARBA00022989"/>
    </source>
</evidence>
<dbReference type="CDD" id="cd11474">
    <property type="entry name" value="SLC5sbd_CHT"/>
    <property type="match status" value="1"/>
</dbReference>
<evidence type="ECO:0000313" key="9">
    <source>
        <dbReference type="EMBL" id="VVD59877.1"/>
    </source>
</evidence>
<comment type="subcellular location">
    <subcellularLocation>
        <location evidence="1">Membrane</location>
        <topology evidence="1">Multi-pass membrane protein</topology>
    </subcellularLocation>
</comment>
<feature type="transmembrane region" description="Helical" evidence="8">
    <location>
        <begin position="319"/>
        <end position="339"/>
    </location>
</feature>
<dbReference type="PANTHER" id="PTHR48086">
    <property type="entry name" value="SODIUM/PROLINE SYMPORTER-RELATED"/>
    <property type="match status" value="1"/>
</dbReference>
<feature type="transmembrane region" description="Helical" evidence="8">
    <location>
        <begin position="165"/>
        <end position="183"/>
    </location>
</feature>
<feature type="transmembrane region" description="Helical" evidence="8">
    <location>
        <begin position="444"/>
        <end position="463"/>
    </location>
</feature>
<feature type="transmembrane region" description="Helical" evidence="8">
    <location>
        <begin position="277"/>
        <end position="298"/>
    </location>
</feature>
<keyword evidence="5 8" id="KW-1133">Transmembrane helix</keyword>
<evidence type="ECO:0000256" key="2">
    <source>
        <dbReference type="ARBA" id="ARBA00006434"/>
    </source>
</evidence>
<name>A0A5E4R9L7_9BURK</name>
<dbReference type="InterPro" id="IPR038377">
    <property type="entry name" value="Na/Glc_symporter_sf"/>
</dbReference>
<gene>
    <name evidence="9" type="primary">putP_1</name>
    <name evidence="9" type="ORF">PCO31111_00047</name>
</gene>
<proteinExistence type="inferred from homology"/>
<comment type="similarity">
    <text evidence="2 7">Belongs to the sodium:solute symporter (SSF) (TC 2.A.21) family.</text>
</comment>
<evidence type="ECO:0000256" key="4">
    <source>
        <dbReference type="ARBA" id="ARBA00022692"/>
    </source>
</evidence>
<evidence type="ECO:0000313" key="10">
    <source>
        <dbReference type="Proteomes" id="UP000383971"/>
    </source>
</evidence>
<dbReference type="GO" id="GO:0022857">
    <property type="term" value="F:transmembrane transporter activity"/>
    <property type="evidence" value="ECO:0007669"/>
    <property type="project" value="InterPro"/>
</dbReference>
<dbReference type="Proteomes" id="UP000383971">
    <property type="component" value="Unassembled WGS sequence"/>
</dbReference>
<keyword evidence="10" id="KW-1185">Reference proteome</keyword>
<keyword evidence="4 8" id="KW-0812">Transmembrane</keyword>
<dbReference type="EMBL" id="CABPSE010000001">
    <property type="protein sequence ID" value="VVD59877.1"/>
    <property type="molecule type" value="Genomic_DNA"/>
</dbReference>
<dbReference type="GO" id="GO:0005886">
    <property type="term" value="C:plasma membrane"/>
    <property type="evidence" value="ECO:0007669"/>
    <property type="project" value="TreeGrafter"/>
</dbReference>
<feature type="transmembrane region" description="Helical" evidence="8">
    <location>
        <begin position="359"/>
        <end position="379"/>
    </location>
</feature>
<feature type="transmembrane region" description="Helical" evidence="8">
    <location>
        <begin position="92"/>
        <end position="114"/>
    </location>
</feature>
<protein>
    <submittedName>
        <fullName evidence="9">High-affinity proline transporter PutP</fullName>
    </submittedName>
</protein>
<dbReference type="InterPro" id="IPR050277">
    <property type="entry name" value="Sodium:Solute_Symporter"/>
</dbReference>
<feature type="transmembrane region" description="Helical" evidence="8">
    <location>
        <begin position="470"/>
        <end position="489"/>
    </location>
</feature>
<dbReference type="Gene3D" id="1.20.1730.10">
    <property type="entry name" value="Sodium/glucose cotransporter"/>
    <property type="match status" value="1"/>
</dbReference>
<dbReference type="Pfam" id="PF00474">
    <property type="entry name" value="SSF"/>
    <property type="match status" value="1"/>
</dbReference>
<feature type="transmembrane region" description="Helical" evidence="8">
    <location>
        <begin position="232"/>
        <end position="257"/>
    </location>
</feature>
<feature type="transmembrane region" description="Helical" evidence="8">
    <location>
        <begin position="51"/>
        <end position="72"/>
    </location>
</feature>
<sequence>MLDLIFCCPEGCGPRLGIVSSRGGFMRPDHARSSRRSAKTVALGLGWGRVMLIWFVILYWVISVAIGLLAALKVRNTNDFTVAGRRLPYGMVVAVVFATWFGSEAVLGIPATFLGEGLRGVVSDPFGSSMCLVLVGMFFARKLYRMNLMTIGDFYKLKYNRTVELVTSIAIVISYLGWVGAQIKALGLVFHTVSGGAMSEPTGMIVGAISVLAYTLLGGMISVAVTDFIQMIIIVVGLVYIAVVVSGMVPGGASAVIAHASEAGKFVFLPEMNPADVLAFIAAGVTMMFGSIPQQDVFQRVMSSKSENIAVSGSVTGGVLYFFFTFIPIFLAYSALLIAPSMVQKYIGTDPQQILPQLVLTSVPIVAQVMFFGALLSAIKSCASATLLAPSVTFAENIVRPMLKGRIDDKHLLRLMRIVVLCFTALVLVYALNSKASIFQMVESAYKVTLVCCFVPLAFGLYWKRSSSLGGTLAVFFGLIVWVACEAMAPDALVPPQLAGLLASITGMVLGSLLQPASARDQPPEQQISTI</sequence>
<accession>A0A5E4R9L7</accession>
<evidence type="ECO:0000256" key="7">
    <source>
        <dbReference type="RuleBase" id="RU362091"/>
    </source>
</evidence>
<organism evidence="9 10">
    <name type="scientific">Pandoraea communis</name>
    <dbReference type="NCBI Taxonomy" id="2508297"/>
    <lineage>
        <taxon>Bacteria</taxon>
        <taxon>Pseudomonadati</taxon>
        <taxon>Pseudomonadota</taxon>
        <taxon>Betaproteobacteria</taxon>
        <taxon>Burkholderiales</taxon>
        <taxon>Burkholderiaceae</taxon>
        <taxon>Pandoraea</taxon>
    </lineage>
</organism>
<feature type="transmembrane region" description="Helical" evidence="8">
    <location>
        <begin position="203"/>
        <end position="225"/>
    </location>
</feature>
<feature type="transmembrane region" description="Helical" evidence="8">
    <location>
        <begin position="412"/>
        <end position="432"/>
    </location>
</feature>
<keyword evidence="3" id="KW-0813">Transport</keyword>
<dbReference type="AlphaFoldDB" id="A0A5E4R9L7"/>
<evidence type="ECO:0000256" key="8">
    <source>
        <dbReference type="SAM" id="Phobius"/>
    </source>
</evidence>
<evidence type="ECO:0000256" key="6">
    <source>
        <dbReference type="ARBA" id="ARBA00023136"/>
    </source>
</evidence>
<dbReference type="PROSITE" id="PS50283">
    <property type="entry name" value="NA_SOLUT_SYMP_3"/>
    <property type="match status" value="1"/>
</dbReference>
<reference evidence="9 10" key="1">
    <citation type="submission" date="2019-08" db="EMBL/GenBank/DDBJ databases">
        <authorList>
            <person name="Peeters C."/>
        </authorList>
    </citation>
    <scope>NUCLEOTIDE SEQUENCE [LARGE SCALE GENOMIC DNA]</scope>
    <source>
        <strain evidence="9 10">LMG 31111</strain>
    </source>
</reference>
<evidence type="ECO:0000256" key="1">
    <source>
        <dbReference type="ARBA" id="ARBA00004141"/>
    </source>
</evidence>
<dbReference type="InterPro" id="IPR001734">
    <property type="entry name" value="Na/solute_symporter"/>
</dbReference>
<dbReference type="PANTHER" id="PTHR48086:SF7">
    <property type="entry name" value="SODIUM-SOLUTE SYMPORTER-RELATED"/>
    <property type="match status" value="1"/>
</dbReference>